<dbReference type="InterPro" id="IPR036857">
    <property type="entry name" value="Thyroglobulin_1_sf"/>
</dbReference>
<feature type="non-terminal residue" evidence="4">
    <location>
        <position position="212"/>
    </location>
</feature>
<reference evidence="4 5" key="1">
    <citation type="submission" date="2015-09" db="EMBL/GenBank/DDBJ databases">
        <title>Draft genome of the parasitic nematode Teladorsagia circumcincta isolate WARC Sus (inbred).</title>
        <authorList>
            <person name="Mitreva M."/>
        </authorList>
    </citation>
    <scope>NUCLEOTIDE SEQUENCE [LARGE SCALE GENOMIC DNA]</scope>
    <source>
        <strain evidence="4 5">S</strain>
    </source>
</reference>
<feature type="domain" description="Thyroglobulin type-1" evidence="3">
    <location>
        <begin position="147"/>
        <end position="211"/>
    </location>
</feature>
<dbReference type="Pfam" id="PF00086">
    <property type="entry name" value="Thyroglobulin_1"/>
    <property type="match status" value="1"/>
</dbReference>
<dbReference type="PROSITE" id="PS51162">
    <property type="entry name" value="THYROGLOBULIN_1_2"/>
    <property type="match status" value="1"/>
</dbReference>
<dbReference type="Gene3D" id="4.10.800.10">
    <property type="entry name" value="Thyroglobulin type-1"/>
    <property type="match status" value="1"/>
</dbReference>
<accession>A0A2G9UZQ1</accession>
<dbReference type="AlphaFoldDB" id="A0A2G9UZQ1"/>
<name>A0A2G9UZQ1_TELCI</name>
<protein>
    <recommendedName>
        <fullName evidence="3">Thyroglobulin type-1 domain-containing protein</fullName>
    </recommendedName>
</protein>
<dbReference type="SUPFAM" id="SSF57610">
    <property type="entry name" value="Thyroglobulin type-1 domain"/>
    <property type="match status" value="1"/>
</dbReference>
<gene>
    <name evidence="4" type="ORF">TELCIR_02990</name>
</gene>
<dbReference type="EMBL" id="KZ345193">
    <property type="protein sequence ID" value="PIO75000.1"/>
    <property type="molecule type" value="Genomic_DNA"/>
</dbReference>
<dbReference type="OrthoDB" id="5804926at2759"/>
<dbReference type="Proteomes" id="UP000230423">
    <property type="component" value="Unassembled WGS sequence"/>
</dbReference>
<evidence type="ECO:0000313" key="4">
    <source>
        <dbReference type="EMBL" id="PIO75000.1"/>
    </source>
</evidence>
<keyword evidence="1" id="KW-1015">Disulfide bond</keyword>
<sequence length="212" mass="24116">MAAKAGTSRNVTAEAVEAALAVAVLIAQRYEAMIKATANELKDNLNLKIYAKNEAKTNLLPVQTRALCTMSKREAPLKFPIFYRQSFVLLESTVLRWEVWLDVYRTLKNRSAAQMDAVVNVCHHQELHLFKMKSNQFDQWTPTQNALTTCNARMWKSVVKTLADWCVLTQQKPRFVPIQCDLRQCWCVDVNYGTEIAGSAVIIAMKRGDMCR</sequence>
<evidence type="ECO:0000256" key="2">
    <source>
        <dbReference type="PROSITE-ProRule" id="PRU00500"/>
    </source>
</evidence>
<evidence type="ECO:0000313" key="5">
    <source>
        <dbReference type="Proteomes" id="UP000230423"/>
    </source>
</evidence>
<keyword evidence="5" id="KW-1185">Reference proteome</keyword>
<evidence type="ECO:0000256" key="1">
    <source>
        <dbReference type="ARBA" id="ARBA00023157"/>
    </source>
</evidence>
<dbReference type="InterPro" id="IPR000716">
    <property type="entry name" value="Thyroglobulin_1"/>
</dbReference>
<organism evidence="4 5">
    <name type="scientific">Teladorsagia circumcincta</name>
    <name type="common">Brown stomach worm</name>
    <name type="synonym">Ostertagia circumcincta</name>
    <dbReference type="NCBI Taxonomy" id="45464"/>
    <lineage>
        <taxon>Eukaryota</taxon>
        <taxon>Metazoa</taxon>
        <taxon>Ecdysozoa</taxon>
        <taxon>Nematoda</taxon>
        <taxon>Chromadorea</taxon>
        <taxon>Rhabditida</taxon>
        <taxon>Rhabditina</taxon>
        <taxon>Rhabditomorpha</taxon>
        <taxon>Strongyloidea</taxon>
        <taxon>Trichostrongylidae</taxon>
        <taxon>Teladorsagia</taxon>
    </lineage>
</organism>
<comment type="caution">
    <text evidence="2">Lacks conserved residue(s) required for the propagation of feature annotation.</text>
</comment>
<evidence type="ECO:0000259" key="3">
    <source>
        <dbReference type="PROSITE" id="PS51162"/>
    </source>
</evidence>
<proteinExistence type="predicted"/>